<evidence type="ECO:0000313" key="2">
    <source>
        <dbReference type="EMBL" id="KAB8124771.1"/>
    </source>
</evidence>
<evidence type="ECO:0000313" key="3">
    <source>
        <dbReference type="Proteomes" id="UP000427842"/>
    </source>
</evidence>
<keyword evidence="3" id="KW-1185">Reference proteome</keyword>
<dbReference type="Gene3D" id="3.40.50.150">
    <property type="entry name" value="Vaccinia Virus protein VP39"/>
    <property type="match status" value="1"/>
</dbReference>
<evidence type="ECO:0000259" key="1">
    <source>
        <dbReference type="Pfam" id="PF01728"/>
    </source>
</evidence>
<dbReference type="PANTHER" id="PTHR37524:SF2">
    <property type="entry name" value="RIBOSOMAL RNA METHYLTRANSFERASE FTSJ DOMAIN-CONTAINING PROTEIN"/>
    <property type="match status" value="1"/>
</dbReference>
<protein>
    <recommendedName>
        <fullName evidence="1">Ribosomal RNA methyltransferase FtsJ domain-containing protein</fullName>
    </recommendedName>
</protein>
<sequence>MNRHGTGGPPDATRPGWPVRSAYLAAPGFEPVLAQELARRGAGDLCWHGRLVLSAHPPVASLWALETWDTPEEHDAPSIKGAARILRAIQRNWACYAPMLHRRCALIGDALPPLRPKPLVFPAVAPDAHLGAWTLLAPDRLLLSRTKSSPFINGEVEFEENRTDPPSRAYLKLWEALLRLGRWPVAGETCLDLGACPGGWTWVAASNGAHVTAIDRSPLAENVASLPNVTCRYESAFGLDPQDCAPVDWLFSDIIAYPARLLALARRWIESGRAARIVMTIKFQGETDHETAEAFAAIVGGRVVHLWHNKHELTFFWQRDPS</sequence>
<accession>A0ABQ6VXD9</accession>
<dbReference type="InterPro" id="IPR029063">
    <property type="entry name" value="SAM-dependent_MTases_sf"/>
</dbReference>
<dbReference type="Pfam" id="PF01728">
    <property type="entry name" value="FtsJ"/>
    <property type="match status" value="1"/>
</dbReference>
<dbReference type="SUPFAM" id="SSF53335">
    <property type="entry name" value="S-adenosyl-L-methionine-dependent methyltransferases"/>
    <property type="match status" value="1"/>
</dbReference>
<reference evidence="2 3" key="1">
    <citation type="submission" date="2018-09" db="EMBL/GenBank/DDBJ databases">
        <title>Genome sequence and characterization of the bcs clusters for the production of nanocellulose from the low pH resistant strain Komagataeibacter medellinensis ID13488.</title>
        <authorList>
            <person name="Hernandez-Arriaga A.M."/>
            <person name="Del Cerro C."/>
            <person name="Urbina L."/>
            <person name="Eceiza A."/>
            <person name="Retegi A."/>
            <person name="Prieto M.A."/>
        </authorList>
    </citation>
    <scope>NUCLEOTIDE SEQUENCE [LARGE SCALE GENOMIC DNA]</scope>
    <source>
        <strain evidence="2 3">ID13488</strain>
    </source>
</reference>
<dbReference type="PANTHER" id="PTHR37524">
    <property type="entry name" value="RIBOSOMAL RNA LARGE SUBUNIT METHYLTRANSFERASE M"/>
    <property type="match status" value="1"/>
</dbReference>
<comment type="caution">
    <text evidence="2">The sequence shown here is derived from an EMBL/GenBank/DDBJ whole genome shotgun (WGS) entry which is preliminary data.</text>
</comment>
<dbReference type="EMBL" id="QYAZ01000001">
    <property type="protein sequence ID" value="KAB8124771.1"/>
    <property type="molecule type" value="Genomic_DNA"/>
</dbReference>
<feature type="domain" description="Ribosomal RNA methyltransferase FtsJ" evidence="1">
    <location>
        <begin position="167"/>
        <end position="254"/>
    </location>
</feature>
<dbReference type="InterPro" id="IPR002877">
    <property type="entry name" value="RNA_MeTrfase_FtsJ_dom"/>
</dbReference>
<dbReference type="RefSeq" id="WP_153470967.1">
    <property type="nucleotide sequence ID" value="NZ_QYAZ01000001.1"/>
</dbReference>
<organism evidence="2 3">
    <name type="scientific">Komagataeibacter medellinensis</name>
    <dbReference type="NCBI Taxonomy" id="1177712"/>
    <lineage>
        <taxon>Bacteria</taxon>
        <taxon>Pseudomonadati</taxon>
        <taxon>Pseudomonadota</taxon>
        <taxon>Alphaproteobacteria</taxon>
        <taxon>Acetobacterales</taxon>
        <taxon>Acetobacteraceae</taxon>
        <taxon>Komagataeibacter</taxon>
    </lineage>
</organism>
<dbReference type="Proteomes" id="UP000427842">
    <property type="component" value="Unassembled WGS sequence"/>
</dbReference>
<gene>
    <name evidence="2" type="ORF">D3W54_11910</name>
</gene>
<name>A0ABQ6VXD9_9PROT</name>
<proteinExistence type="predicted"/>